<feature type="compositionally biased region" description="Basic residues" evidence="1">
    <location>
        <begin position="225"/>
        <end position="234"/>
    </location>
</feature>
<feature type="region of interest" description="Disordered" evidence="1">
    <location>
        <begin position="666"/>
        <end position="699"/>
    </location>
</feature>
<keyword evidence="3" id="KW-1185">Reference proteome</keyword>
<proteinExistence type="predicted"/>
<feature type="compositionally biased region" description="Basic residues" evidence="1">
    <location>
        <begin position="844"/>
        <end position="857"/>
    </location>
</feature>
<feature type="compositionally biased region" description="Polar residues" evidence="1">
    <location>
        <begin position="237"/>
        <end position="251"/>
    </location>
</feature>
<feature type="compositionally biased region" description="Basic and acidic residues" evidence="1">
    <location>
        <begin position="315"/>
        <end position="333"/>
    </location>
</feature>
<dbReference type="STRING" id="40998.A0A2P7YW22"/>
<reference evidence="2 3" key="1">
    <citation type="submission" date="2017-05" db="EMBL/GenBank/DDBJ databases">
        <title>Draft genome sequence of Elsinoe australis.</title>
        <authorList>
            <person name="Cheng Q."/>
        </authorList>
    </citation>
    <scope>NUCLEOTIDE SEQUENCE [LARGE SCALE GENOMIC DNA]</scope>
    <source>
        <strain evidence="2 3">NL1</strain>
    </source>
</reference>
<accession>A0A2P7YW22</accession>
<feature type="compositionally biased region" description="Basic residues" evidence="1">
    <location>
        <begin position="809"/>
        <end position="823"/>
    </location>
</feature>
<gene>
    <name evidence="2" type="ORF">B9Z65_8111</name>
</gene>
<evidence type="ECO:0000313" key="3">
    <source>
        <dbReference type="Proteomes" id="UP000243723"/>
    </source>
</evidence>
<feature type="region of interest" description="Disordered" evidence="1">
    <location>
        <begin position="727"/>
        <end position="857"/>
    </location>
</feature>
<feature type="compositionally biased region" description="Low complexity" evidence="1">
    <location>
        <begin position="676"/>
        <end position="694"/>
    </location>
</feature>
<dbReference type="Proteomes" id="UP000243723">
    <property type="component" value="Unassembled WGS sequence"/>
</dbReference>
<evidence type="ECO:0000256" key="1">
    <source>
        <dbReference type="SAM" id="MobiDB-lite"/>
    </source>
</evidence>
<dbReference type="AlphaFoldDB" id="A0A2P7YW22"/>
<feature type="compositionally biased region" description="Polar residues" evidence="1">
    <location>
        <begin position="270"/>
        <end position="281"/>
    </location>
</feature>
<protein>
    <submittedName>
        <fullName evidence="2">Uncharacterized protein</fullName>
    </submittedName>
</protein>
<sequence length="857" mass="96060">MPPTKGVATKGKQRTNSAIVPARTGTNSRFYTKQPNIEDPLHVSYASYLDMQEHERKQTEIFFTFPVNIPLQGDWAASESYWLQKDREMLRYIQDWPISQWLISQDDAIAAHQSMQHRFRLREQGKSVYLKGIPSYWPFEETPKPEYPTKFLEVDTTTLFRHKQPAQEVRSPGVASTDASIVLYAIQTMKKDSEKTVATKKEAAKTKVTNNATITSDISTEASKKAHTRPKRPSRPNLPQHSGNDENNPPRNISGVHSGHDDSKPKRSLRSSGFTAINTRNDAPATETREYSIDVTNDPIADVTEPSGKKRKRKISDQSTEHGFVESTKKFKKENIRQLTPPPYDRSEIEATNLKPDFPWQTEYAAAEPEEWDDSIYDPARLEHIRSIHARNMIIVSKYMENGKHGADKRKTAAIEAGELIKLEDLPPVGAISPAEKPEKKRGKSRKSTGKEQREHFSGSLIFADVASQKRFNGLSYTTVEDAINAAMLNPYDEVLMNIEVAHDPGDSILANLDRPRITIMDIARTRLQLLHVRVLTKRAAECLIDFCPDLLNTYRLLQVVSETDFGNTSVQIRLGYNGSMLSDSTITKRVSATLGREYDKEAAEIAFKKDPEFKKTNRDNYHKYKAWRSWKRVNGTPSPNNFNLVNAAKTYADGKEARDELARLTEAKKRRRSGDSSGSSVASGSRSGSRRGSMVSKEIETQKVIRQAGEALGQLQGFSIIQVDVGPTTADGQGEGKERSPVPTSEGQNDGSNERPHLAMAVVETSDQSADPVAHQGSASNTQHEDKELEIAVTQPGDADRKDLVGPSRKRRHSGSSKRKQSSIRNFFSPSSTIFDAREEHLSKRRSTRKSKAADE</sequence>
<dbReference type="OrthoDB" id="3943769at2759"/>
<dbReference type="EMBL" id="NHZQ01000363">
    <property type="protein sequence ID" value="PSK40171.1"/>
    <property type="molecule type" value="Genomic_DNA"/>
</dbReference>
<feature type="region of interest" description="Disordered" evidence="1">
    <location>
        <begin position="214"/>
        <end position="333"/>
    </location>
</feature>
<comment type="caution">
    <text evidence="2">The sequence shown here is derived from an EMBL/GenBank/DDBJ whole genome shotgun (WGS) entry which is preliminary data.</text>
</comment>
<feature type="compositionally biased region" description="Polar residues" evidence="1">
    <location>
        <begin position="743"/>
        <end position="752"/>
    </location>
</feature>
<evidence type="ECO:0000313" key="2">
    <source>
        <dbReference type="EMBL" id="PSK40171.1"/>
    </source>
</evidence>
<feature type="region of interest" description="Disordered" evidence="1">
    <location>
        <begin position="428"/>
        <end position="455"/>
    </location>
</feature>
<name>A0A2P7YW22_9PEZI</name>
<organism evidence="2 3">
    <name type="scientific">Elsinoe australis</name>
    <dbReference type="NCBI Taxonomy" id="40998"/>
    <lineage>
        <taxon>Eukaryota</taxon>
        <taxon>Fungi</taxon>
        <taxon>Dikarya</taxon>
        <taxon>Ascomycota</taxon>
        <taxon>Pezizomycotina</taxon>
        <taxon>Dothideomycetes</taxon>
        <taxon>Dothideomycetidae</taxon>
        <taxon>Myriangiales</taxon>
        <taxon>Elsinoaceae</taxon>
        <taxon>Elsinoe</taxon>
    </lineage>
</organism>